<protein>
    <recommendedName>
        <fullName evidence="3">NERD domain-containing protein</fullName>
    </recommendedName>
</protein>
<evidence type="ECO:0000313" key="2">
    <source>
        <dbReference type="Proteomes" id="UP001163878"/>
    </source>
</evidence>
<gene>
    <name evidence="1" type="ORF">OGH68_03780</name>
</gene>
<dbReference type="RefSeq" id="WP_264241877.1">
    <property type="nucleotide sequence ID" value="NZ_CP107567.1"/>
</dbReference>
<dbReference type="EMBL" id="CP107567">
    <property type="protein sequence ID" value="UYQ60671.1"/>
    <property type="molecule type" value="Genomic_DNA"/>
</dbReference>
<keyword evidence="2" id="KW-1185">Reference proteome</keyword>
<name>A0ABY6I122_STRPE</name>
<organism evidence="1 2">
    <name type="scientific">Streptomyces peucetius</name>
    <dbReference type="NCBI Taxonomy" id="1950"/>
    <lineage>
        <taxon>Bacteria</taxon>
        <taxon>Bacillati</taxon>
        <taxon>Actinomycetota</taxon>
        <taxon>Actinomycetes</taxon>
        <taxon>Kitasatosporales</taxon>
        <taxon>Streptomycetaceae</taxon>
        <taxon>Streptomyces</taxon>
    </lineage>
</organism>
<proteinExistence type="predicted"/>
<evidence type="ECO:0000313" key="1">
    <source>
        <dbReference type="EMBL" id="UYQ60671.1"/>
    </source>
</evidence>
<dbReference type="Proteomes" id="UP001163878">
    <property type="component" value="Chromosome"/>
</dbReference>
<sequence>MARSFFRSPVADREYVQRVRRHPPSSLLPLIARTSAQWPTKEQWATDRTGLYRPCGLADAAWVSLAHGNEHRQKAATEDDLREILAQHAALDDLMRHLPVGERLEGFLLRLAGLQFTWQEDDFSELARSVAVLVQTKPSRSLEVLTAGWEQDLLGCPLADYGGLGLLLYTAATTRLGRFDLAWLPENELTVFEALTSRAAIKTVVERNFATDAAEGRARVAAGLLTSDPLLRRYNPNPLRARPLVRGYGCDYLISITPAVLGKVSPMGLYYTGRDHYTDDETFLAFTRDLGDLFEQYVGRHLPFLPDAEVFPEIVYGKNGEKSVDWIVVLPGLVLLVEVKSVRPTAKLRLGPQQEFGDELDQKLGKAIGKQITNTAKLIRNRHAKFIHIPADRPMFGLVITMEPYHLVNTPDFRDTLPTTDVPTLVAPASELEDAVIATDPGLEHALLAQIEQPTPAGWSLRALADGRPAINPILGGAWAAYPWTKPRSLEAAAVAAP</sequence>
<reference evidence="1" key="1">
    <citation type="submission" date="2022-10" db="EMBL/GenBank/DDBJ databases">
        <title>Cytochrome P450 Catalyzes Benzene Ring Formation in the Biosynthesis of Trialkyl-Substituted Aromatic Polyketides.</title>
        <authorList>
            <person name="Zhao E."/>
            <person name="Ge H."/>
        </authorList>
    </citation>
    <scope>NUCLEOTIDE SEQUENCE</scope>
    <source>
        <strain evidence="1">NA0869</strain>
    </source>
</reference>
<accession>A0ABY6I122</accession>
<evidence type="ECO:0008006" key="3">
    <source>
        <dbReference type="Google" id="ProtNLM"/>
    </source>
</evidence>